<proteinExistence type="predicted"/>
<dbReference type="Proteomes" id="UP001060919">
    <property type="component" value="Chromosome"/>
</dbReference>
<gene>
    <name evidence="1" type="ORF">AsAng_0021910</name>
</gene>
<sequence>MKGILREMYDHDPEKIIHKAAGKERTLTFNEIAASNNLADLKIIMIDKIFRSLENERSTKKLVKKIINHTGITIDSTILTNGLMHLEMRHLFIHNDGIADLDFVNIYGNLLVSPISQGDKLPRNFSQTTRGLIAVEKLAKEIDSKLITAGHLQSR</sequence>
<dbReference type="RefSeq" id="WP_264792652.1">
    <property type="nucleotide sequence ID" value="NZ_AP026867.1"/>
</dbReference>
<dbReference type="AlphaFoldDB" id="A0A915YE68"/>
<dbReference type="EMBL" id="AP026867">
    <property type="protein sequence ID" value="BDS11477.1"/>
    <property type="molecule type" value="Genomic_DNA"/>
</dbReference>
<evidence type="ECO:0000313" key="1">
    <source>
        <dbReference type="EMBL" id="BDS11477.1"/>
    </source>
</evidence>
<dbReference type="KEGG" id="aup:AsAng_0021910"/>
<name>A0A915YE68_9BACT</name>
<accession>A0A915YE68</accession>
<keyword evidence="2" id="KW-1185">Reference proteome</keyword>
<protein>
    <submittedName>
        <fullName evidence="1">Uncharacterized protein</fullName>
    </submittedName>
</protein>
<evidence type="ECO:0000313" key="2">
    <source>
        <dbReference type="Proteomes" id="UP001060919"/>
    </source>
</evidence>
<reference evidence="1" key="1">
    <citation type="submission" date="2022-09" db="EMBL/GenBank/DDBJ databases">
        <title>Aureispira anguillicida sp. nov., isolated from Leptocephalus of Japanese eel Anguilla japonica.</title>
        <authorList>
            <person name="Yuasa K."/>
            <person name="Mekata T."/>
            <person name="Ikunari K."/>
        </authorList>
    </citation>
    <scope>NUCLEOTIDE SEQUENCE</scope>
    <source>
        <strain evidence="1">EL160426</strain>
    </source>
</reference>
<organism evidence="1 2">
    <name type="scientific">Aureispira anguillae</name>
    <dbReference type="NCBI Taxonomy" id="2864201"/>
    <lineage>
        <taxon>Bacteria</taxon>
        <taxon>Pseudomonadati</taxon>
        <taxon>Bacteroidota</taxon>
        <taxon>Saprospiria</taxon>
        <taxon>Saprospirales</taxon>
        <taxon>Saprospiraceae</taxon>
        <taxon>Aureispira</taxon>
    </lineage>
</organism>